<dbReference type="Gene3D" id="3.40.47.10">
    <property type="match status" value="1"/>
</dbReference>
<evidence type="ECO:0000313" key="2">
    <source>
        <dbReference type="EMBL" id="PKK78545.1"/>
    </source>
</evidence>
<accession>A0A2N1NXF3</accession>
<evidence type="ECO:0000313" key="3">
    <source>
        <dbReference type="Proteomes" id="UP000233469"/>
    </source>
</evidence>
<evidence type="ECO:0000259" key="1">
    <source>
        <dbReference type="Pfam" id="PF00109"/>
    </source>
</evidence>
<organism evidence="2 3">
    <name type="scientific">Rhizophagus irregularis</name>
    <dbReference type="NCBI Taxonomy" id="588596"/>
    <lineage>
        <taxon>Eukaryota</taxon>
        <taxon>Fungi</taxon>
        <taxon>Fungi incertae sedis</taxon>
        <taxon>Mucoromycota</taxon>
        <taxon>Glomeromycotina</taxon>
        <taxon>Glomeromycetes</taxon>
        <taxon>Glomerales</taxon>
        <taxon>Glomeraceae</taxon>
        <taxon>Rhizophagus</taxon>
    </lineage>
</organism>
<dbReference type="Proteomes" id="UP000233469">
    <property type="component" value="Unassembled WGS sequence"/>
</dbReference>
<dbReference type="VEuPathDB" id="FungiDB:RhiirA1_381140"/>
<sequence>MFSRRVAVTGLGLVTPLATGVRASWKKLINSESGIISLKSSQPPNNEPYKNNSTYLPYYEREKGVFNELPSTIAGVIKPGKYEDGRK</sequence>
<protein>
    <recommendedName>
        <fullName evidence="1">Beta-ketoacyl synthase-like N-terminal domain-containing protein</fullName>
    </recommendedName>
</protein>
<dbReference type="GO" id="GO:0016746">
    <property type="term" value="F:acyltransferase activity"/>
    <property type="evidence" value="ECO:0007669"/>
    <property type="project" value="InterPro"/>
</dbReference>
<proteinExistence type="predicted"/>
<dbReference type="AlphaFoldDB" id="A0A2N1NXF3"/>
<dbReference type="InterPro" id="IPR016039">
    <property type="entry name" value="Thiolase-like"/>
</dbReference>
<reference evidence="2 3" key="1">
    <citation type="submission" date="2016-04" db="EMBL/GenBank/DDBJ databases">
        <title>Genome analyses suggest a sexual origin of heterokaryosis in a supposedly ancient asexual fungus.</title>
        <authorList>
            <person name="Ropars J."/>
            <person name="Sedzielewska K."/>
            <person name="Noel J."/>
            <person name="Charron P."/>
            <person name="Farinelli L."/>
            <person name="Marton T."/>
            <person name="Kruger M."/>
            <person name="Pelin A."/>
            <person name="Brachmann A."/>
            <person name="Corradi N."/>
        </authorList>
    </citation>
    <scope>NUCLEOTIDE SEQUENCE [LARGE SCALE GENOMIC DNA]</scope>
    <source>
        <strain evidence="2 3">C2</strain>
    </source>
</reference>
<dbReference type="SUPFAM" id="SSF53901">
    <property type="entry name" value="Thiolase-like"/>
    <property type="match status" value="1"/>
</dbReference>
<reference evidence="2 3" key="2">
    <citation type="submission" date="2017-10" db="EMBL/GenBank/DDBJ databases">
        <title>Extensive intraspecific genome diversity in a model arbuscular mycorrhizal fungus.</title>
        <authorList>
            <person name="Chen E.C.H."/>
            <person name="Morin E."/>
            <person name="Baudet D."/>
            <person name="Noel J."/>
            <person name="Ndikumana S."/>
            <person name="Charron P."/>
            <person name="St-Onge C."/>
            <person name="Giorgi J."/>
            <person name="Grigoriev I.V."/>
            <person name="Roux C."/>
            <person name="Martin F.M."/>
            <person name="Corradi N."/>
        </authorList>
    </citation>
    <scope>NUCLEOTIDE SEQUENCE [LARGE SCALE GENOMIC DNA]</scope>
    <source>
        <strain evidence="2 3">C2</strain>
    </source>
</reference>
<dbReference type="Pfam" id="PF00109">
    <property type="entry name" value="ketoacyl-synt"/>
    <property type="match status" value="1"/>
</dbReference>
<comment type="caution">
    <text evidence="2">The sequence shown here is derived from an EMBL/GenBank/DDBJ whole genome shotgun (WGS) entry which is preliminary data.</text>
</comment>
<feature type="domain" description="Beta-ketoacyl synthase-like N-terminal" evidence="1">
    <location>
        <begin position="4"/>
        <end position="54"/>
    </location>
</feature>
<dbReference type="VEuPathDB" id="FungiDB:FUN_004017"/>
<dbReference type="VEuPathDB" id="FungiDB:RhiirFUN_006163"/>
<gene>
    <name evidence="2" type="ORF">RhiirC2_519980</name>
</gene>
<dbReference type="InterPro" id="IPR014030">
    <property type="entry name" value="Ketoacyl_synth_N"/>
</dbReference>
<name>A0A2N1NXF3_9GLOM</name>
<dbReference type="EMBL" id="LLXL01000079">
    <property type="protein sequence ID" value="PKK78545.1"/>
    <property type="molecule type" value="Genomic_DNA"/>
</dbReference>